<feature type="region of interest" description="Disordered" evidence="1">
    <location>
        <begin position="1"/>
        <end position="49"/>
    </location>
</feature>
<dbReference type="Proteomes" id="UP000275078">
    <property type="component" value="Unassembled WGS sequence"/>
</dbReference>
<feature type="region of interest" description="Disordered" evidence="1">
    <location>
        <begin position="115"/>
        <end position="134"/>
    </location>
</feature>
<dbReference type="EMBL" id="ML119868">
    <property type="protein sequence ID" value="RPA72290.1"/>
    <property type="molecule type" value="Genomic_DNA"/>
</dbReference>
<evidence type="ECO:0000256" key="1">
    <source>
        <dbReference type="SAM" id="MobiDB-lite"/>
    </source>
</evidence>
<dbReference type="AlphaFoldDB" id="A0A3N4HK51"/>
<evidence type="ECO:0000313" key="2">
    <source>
        <dbReference type="EMBL" id="RPA72290.1"/>
    </source>
</evidence>
<feature type="compositionally biased region" description="Polar residues" evidence="1">
    <location>
        <begin position="1"/>
        <end position="31"/>
    </location>
</feature>
<reference evidence="2 3" key="1">
    <citation type="journal article" date="2018" name="Nat. Ecol. Evol.">
        <title>Pezizomycetes genomes reveal the molecular basis of ectomycorrhizal truffle lifestyle.</title>
        <authorList>
            <person name="Murat C."/>
            <person name="Payen T."/>
            <person name="Noel B."/>
            <person name="Kuo A."/>
            <person name="Morin E."/>
            <person name="Chen J."/>
            <person name="Kohler A."/>
            <person name="Krizsan K."/>
            <person name="Balestrini R."/>
            <person name="Da Silva C."/>
            <person name="Montanini B."/>
            <person name="Hainaut M."/>
            <person name="Levati E."/>
            <person name="Barry K.W."/>
            <person name="Belfiori B."/>
            <person name="Cichocki N."/>
            <person name="Clum A."/>
            <person name="Dockter R.B."/>
            <person name="Fauchery L."/>
            <person name="Guy J."/>
            <person name="Iotti M."/>
            <person name="Le Tacon F."/>
            <person name="Lindquist E.A."/>
            <person name="Lipzen A."/>
            <person name="Malagnac F."/>
            <person name="Mello A."/>
            <person name="Molinier V."/>
            <person name="Miyauchi S."/>
            <person name="Poulain J."/>
            <person name="Riccioni C."/>
            <person name="Rubini A."/>
            <person name="Sitrit Y."/>
            <person name="Splivallo R."/>
            <person name="Traeger S."/>
            <person name="Wang M."/>
            <person name="Zifcakova L."/>
            <person name="Wipf D."/>
            <person name="Zambonelli A."/>
            <person name="Paolocci F."/>
            <person name="Nowrousian M."/>
            <person name="Ottonello S."/>
            <person name="Baldrian P."/>
            <person name="Spatafora J.W."/>
            <person name="Henrissat B."/>
            <person name="Nagy L.G."/>
            <person name="Aury J.M."/>
            <person name="Wincker P."/>
            <person name="Grigoriev I.V."/>
            <person name="Bonfante P."/>
            <person name="Martin F.M."/>
        </authorList>
    </citation>
    <scope>NUCLEOTIDE SEQUENCE [LARGE SCALE GENOMIC DNA]</scope>
    <source>
        <strain evidence="2 3">RN42</strain>
    </source>
</reference>
<sequence>MSSDEQQYGYSNPHATGSETQQQQAGSSNASEDPRLFSKDGPHFLTSPNTKAWRAYEELKALPDTATSSLPLILDQILYSPKGPPSDWSTSHLPINDLEQEADWDVSSAPVYPGTSVSGSDISSAPPLGSESVPWGDYEATVTTTTIGAIAEGAGGHAGGSSISGTEEGSTPMVLGMQPVPDLTPIDDLRFACTVPGCSFSRRVYIRQSLRSHIDEKHKSPNPPPPAFFCKTEGCPESKTPFERITNLLDHYWQVHTRHHGRCGMMKQLTTGMEAWSDYRSFLPPTCREKIEDPDDWHNYHELQLCVPAVSAQQWSRLQLEFEALPE</sequence>
<proteinExistence type="predicted"/>
<protein>
    <submittedName>
        <fullName evidence="2">Uncharacterized protein</fullName>
    </submittedName>
</protein>
<accession>A0A3N4HK51</accession>
<evidence type="ECO:0000313" key="3">
    <source>
        <dbReference type="Proteomes" id="UP000275078"/>
    </source>
</evidence>
<name>A0A3N4HK51_ASCIM</name>
<gene>
    <name evidence="2" type="ORF">BJ508DRAFT_381634</name>
</gene>
<feature type="compositionally biased region" description="Basic and acidic residues" evidence="1">
    <location>
        <begin position="32"/>
        <end position="42"/>
    </location>
</feature>
<organism evidence="2 3">
    <name type="scientific">Ascobolus immersus RN42</name>
    <dbReference type="NCBI Taxonomy" id="1160509"/>
    <lineage>
        <taxon>Eukaryota</taxon>
        <taxon>Fungi</taxon>
        <taxon>Dikarya</taxon>
        <taxon>Ascomycota</taxon>
        <taxon>Pezizomycotina</taxon>
        <taxon>Pezizomycetes</taxon>
        <taxon>Pezizales</taxon>
        <taxon>Ascobolaceae</taxon>
        <taxon>Ascobolus</taxon>
    </lineage>
</organism>
<keyword evidence="3" id="KW-1185">Reference proteome</keyword>